<name>A0AA43Q1M3_9GAMM</name>
<evidence type="ECO:0000313" key="4">
    <source>
        <dbReference type="EMBL" id="MDI1230039.1"/>
    </source>
</evidence>
<dbReference type="PANTHER" id="PTHR30035:SF3">
    <property type="entry name" value="INTERMEMBRANE PHOSPHOLIPID TRANSPORT SYSTEM LIPOPROTEIN MLAA"/>
    <property type="match status" value="1"/>
</dbReference>
<evidence type="ECO:0000256" key="1">
    <source>
        <dbReference type="ARBA" id="ARBA00010634"/>
    </source>
</evidence>
<dbReference type="PRINTS" id="PR01805">
    <property type="entry name" value="VACJLIPOPROT"/>
</dbReference>
<protein>
    <submittedName>
        <fullName evidence="4">VacJ family lipoprotein</fullName>
    </submittedName>
</protein>
<keyword evidence="4" id="KW-0449">Lipoprotein</keyword>
<dbReference type="InterPro" id="IPR007428">
    <property type="entry name" value="MlaA"/>
</dbReference>
<accession>A0AA43Q1M3</accession>
<keyword evidence="5" id="KW-1185">Reference proteome</keyword>
<dbReference type="GO" id="GO:0120010">
    <property type="term" value="P:intermembrane phospholipid transfer"/>
    <property type="evidence" value="ECO:0007669"/>
    <property type="project" value="TreeGrafter"/>
</dbReference>
<evidence type="ECO:0000256" key="2">
    <source>
        <dbReference type="ARBA" id="ARBA00022729"/>
    </source>
</evidence>
<keyword evidence="2" id="KW-0732">Signal</keyword>
<gene>
    <name evidence="4" type="ORF">PSU93_02695</name>
</gene>
<dbReference type="AlphaFoldDB" id="A0AA43Q1M3"/>
<dbReference type="PANTHER" id="PTHR30035">
    <property type="entry name" value="LIPOPROTEIN VACJ-RELATED"/>
    <property type="match status" value="1"/>
</dbReference>
<reference evidence="4" key="1">
    <citation type="submission" date="2023-01" db="EMBL/GenBank/DDBJ databases">
        <title>Biogeochemical cycle of methane in antarctic sediments.</title>
        <authorList>
            <person name="Roldan D.M."/>
            <person name="Menes R.J."/>
        </authorList>
    </citation>
    <scope>NUCLEOTIDE SEQUENCE [LARGE SCALE GENOMIC DNA]</scope>
    <source>
        <strain evidence="4">K-2018 MAG008</strain>
    </source>
</reference>
<sequence>MNRLHKGNRSVKMQHTFSGLLIVVALTLGGCATTGDVAHQAVVNKTDPYENVNRKIFGFNDSVDNYVAEPVSIAYKWITPQFMQTGVFNFFNNLKNVNVVINDVLQAKFSQGAEDTGRFAINSTIGLGGLVDVAKHVGLEQNEEDFDQTLAVWGVPQGSYLVLPILGPSTARGIPGAVFDAAANPVSYIGMPVQLLAMLNARASAEGALKFIDEAALDPYVFTRESFLQWRNNLATDGKAEASFDMDDLEDESLDGDNSAAFSQDSSGDAHTDKPGFALRLDEKTQKIEQVSYSFSSVAQSFDATAKSFEEAGNKLDKLETLKRRR</sequence>
<dbReference type="PROSITE" id="PS51257">
    <property type="entry name" value="PROKAR_LIPOPROTEIN"/>
    <property type="match status" value="1"/>
</dbReference>
<comment type="caution">
    <text evidence="4">The sequence shown here is derived from an EMBL/GenBank/DDBJ whole genome shotgun (WGS) entry which is preliminary data.</text>
</comment>
<evidence type="ECO:0000256" key="3">
    <source>
        <dbReference type="SAM" id="MobiDB-lite"/>
    </source>
</evidence>
<organism evidence="4 5">
    <name type="scientific">Candidatus Methylobacter titanis</name>
    <dbReference type="NCBI Taxonomy" id="3053457"/>
    <lineage>
        <taxon>Bacteria</taxon>
        <taxon>Pseudomonadati</taxon>
        <taxon>Pseudomonadota</taxon>
        <taxon>Gammaproteobacteria</taxon>
        <taxon>Methylococcales</taxon>
        <taxon>Methylococcaceae</taxon>
        <taxon>Methylobacter</taxon>
    </lineage>
</organism>
<comment type="similarity">
    <text evidence="1">Belongs to the MlaA family.</text>
</comment>
<dbReference type="Proteomes" id="UP001160519">
    <property type="component" value="Unassembled WGS sequence"/>
</dbReference>
<proteinExistence type="inferred from homology"/>
<feature type="region of interest" description="Disordered" evidence="3">
    <location>
        <begin position="249"/>
        <end position="276"/>
    </location>
</feature>
<dbReference type="GO" id="GO:0016020">
    <property type="term" value="C:membrane"/>
    <property type="evidence" value="ECO:0007669"/>
    <property type="project" value="InterPro"/>
</dbReference>
<dbReference type="Pfam" id="PF04333">
    <property type="entry name" value="MlaA"/>
    <property type="match status" value="1"/>
</dbReference>
<evidence type="ECO:0000313" key="5">
    <source>
        <dbReference type="Proteomes" id="UP001160519"/>
    </source>
</evidence>
<dbReference type="EMBL" id="JAQSDF010000004">
    <property type="protein sequence ID" value="MDI1230039.1"/>
    <property type="molecule type" value="Genomic_DNA"/>
</dbReference>